<keyword evidence="3" id="KW-1185">Reference proteome</keyword>
<accession>M5EZA4</accession>
<keyword evidence="1" id="KW-0472">Membrane</keyword>
<evidence type="ECO:0000313" key="2">
    <source>
        <dbReference type="EMBL" id="CCV09527.1"/>
    </source>
</evidence>
<dbReference type="OrthoDB" id="8083057at2"/>
<dbReference type="InterPro" id="IPR012902">
    <property type="entry name" value="N_methyl_site"/>
</dbReference>
<dbReference type="eggNOG" id="COG4795">
    <property type="taxonomic scope" value="Bacteria"/>
</dbReference>
<comment type="caution">
    <text evidence="2">The sequence shown here is derived from an EMBL/GenBank/DDBJ whole genome shotgun (WGS) entry which is preliminary data.</text>
</comment>
<dbReference type="Proteomes" id="UP000012062">
    <property type="component" value="Unassembled WGS sequence"/>
</dbReference>
<gene>
    <name evidence="2" type="ORF">MESS2_p40011</name>
</gene>
<organism evidence="2 3">
    <name type="scientific">Mesorhizobium metallidurans STM 2683</name>
    <dbReference type="NCBI Taxonomy" id="1297569"/>
    <lineage>
        <taxon>Bacteria</taxon>
        <taxon>Pseudomonadati</taxon>
        <taxon>Pseudomonadota</taxon>
        <taxon>Alphaproteobacteria</taxon>
        <taxon>Hyphomicrobiales</taxon>
        <taxon>Phyllobacteriaceae</taxon>
        <taxon>Mesorhizobium</taxon>
    </lineage>
</organism>
<reference evidence="2 3" key="1">
    <citation type="submission" date="2013-02" db="EMBL/GenBank/DDBJ databases">
        <authorList>
            <person name="Genoscope - CEA"/>
        </authorList>
    </citation>
    <scope>NUCLEOTIDE SEQUENCE [LARGE SCALE GENOMIC DNA]</scope>
    <source>
        <strain evidence="2 3">STM 2683</strain>
    </source>
</reference>
<dbReference type="EMBL" id="CAUM01000186">
    <property type="protein sequence ID" value="CCV09527.1"/>
    <property type="molecule type" value="Genomic_DNA"/>
</dbReference>
<keyword evidence="1" id="KW-0812">Transmembrane</keyword>
<proteinExistence type="predicted"/>
<evidence type="ECO:0000256" key="1">
    <source>
        <dbReference type="SAM" id="Phobius"/>
    </source>
</evidence>
<dbReference type="AlphaFoldDB" id="M5EZA4"/>
<protein>
    <submittedName>
        <fullName evidence="2">General secretion protein I</fullName>
    </submittedName>
</protein>
<sequence>MISQATPSSAEDGFSILEMIVAMTILALILGIASQSIVMASRSIAAAKAQVEAARTVRTILADYQANIGLQTSATDDPMPSGWSLKARKIEVSKAKITAILIEKTGASGAARGEPFLTFVPAQDENHP</sequence>
<name>M5EZA4_9HYPH</name>
<keyword evidence="1" id="KW-1133">Transmembrane helix</keyword>
<dbReference type="NCBIfam" id="TIGR02532">
    <property type="entry name" value="IV_pilin_GFxxxE"/>
    <property type="match status" value="1"/>
</dbReference>
<dbReference type="Pfam" id="PF07963">
    <property type="entry name" value="N_methyl"/>
    <property type="match status" value="1"/>
</dbReference>
<dbReference type="SUPFAM" id="SSF54523">
    <property type="entry name" value="Pili subunits"/>
    <property type="match status" value="1"/>
</dbReference>
<dbReference type="InterPro" id="IPR045584">
    <property type="entry name" value="Pilin-like"/>
</dbReference>
<feature type="transmembrane region" description="Helical" evidence="1">
    <location>
        <begin position="14"/>
        <end position="33"/>
    </location>
</feature>
<dbReference type="STRING" id="1297569.MESS2_p40011"/>
<dbReference type="RefSeq" id="WP_008878375.1">
    <property type="nucleotide sequence ID" value="NZ_CAUM01000186.1"/>
</dbReference>
<evidence type="ECO:0000313" key="3">
    <source>
        <dbReference type="Proteomes" id="UP000012062"/>
    </source>
</evidence>